<organism evidence="2">
    <name type="scientific">mine drainage metagenome</name>
    <dbReference type="NCBI Taxonomy" id="410659"/>
    <lineage>
        <taxon>unclassified sequences</taxon>
        <taxon>metagenomes</taxon>
        <taxon>ecological metagenomes</taxon>
    </lineage>
</organism>
<feature type="domain" description="Gp5/Type VI secretion system Vgr protein OB-fold" evidence="1">
    <location>
        <begin position="371"/>
        <end position="445"/>
    </location>
</feature>
<proteinExistence type="predicted"/>
<dbReference type="Pfam" id="PF04717">
    <property type="entry name" value="Phage_base_V"/>
    <property type="match status" value="1"/>
</dbReference>
<dbReference type="Pfam" id="PF05954">
    <property type="entry name" value="Phage_GPD"/>
    <property type="match status" value="1"/>
</dbReference>
<name>A0A1J5QNV3_9ZZZZ</name>
<comment type="caution">
    <text evidence="2">The sequence shown here is derived from an EMBL/GenBank/DDBJ whole genome shotgun (WGS) entry which is preliminary data.</text>
</comment>
<dbReference type="AlphaFoldDB" id="A0A1J5QNV3"/>
<accession>A0A1J5QNV3</accession>
<sequence>MPDSTITSLSPVVMADGAALPDEWLVAVVELRVRRAIRTIGRCSLRFSDPSYRLASASLLKVGVSLRVMAKGTEHGATAVAVFEGKVTSTGVETRDGGQPELIVVAEDLAYELSRSARAATYLQATASDIIGKVVTASGARHQVDATTGVLAYTLQTDTDLAFIDELCRRNGLDWEVEGTTFHAWTSHNGSTLSENAKNPVAELEVGSTLREFSAKVHGDAPQSVTVRGWDHLNKKTLVGESRFERKGVPDGLSDLLAASSIKTAKVLDAQAGPIDPADASALAKVASSATGTVLARGTCLITPVLRPGVMVKVNHAGPASGTYYVREVEHIFRPSGFHTTFVAGDRDPGSLVADHGAPASSSFRHDGLVVGLVSAISNDPESAGRVKVSLPGLDTTIESQWARLAVLGGGAKRGMVFLPEINDEVLVAFEGGDVRRPVVLGGLFGKKDTIPTELVGDANVEHRRITSRLGHVVELADGTGPSTQHILLALAGNEISLRLGKDRADVKLPSGVPLKIVSGESSIELDGNGAITLSGTTIALKGQQKVTIEGMEVTAKATTKFAASGAQVEVKGEAMATFQASGITAVKGSMVQIN</sequence>
<dbReference type="Gene3D" id="2.40.50.230">
    <property type="entry name" value="Gp5 N-terminal domain"/>
    <property type="match status" value="1"/>
</dbReference>
<dbReference type="EMBL" id="MLJW01000907">
    <property type="protein sequence ID" value="OIQ81575.1"/>
    <property type="molecule type" value="Genomic_DNA"/>
</dbReference>
<dbReference type="InterPro" id="IPR037026">
    <property type="entry name" value="Vgr_OB-fold_dom_sf"/>
</dbReference>
<evidence type="ECO:0000313" key="2">
    <source>
        <dbReference type="EMBL" id="OIQ81575.1"/>
    </source>
</evidence>
<dbReference type="InterPro" id="IPR006531">
    <property type="entry name" value="Gp5/Vgr_OB"/>
</dbReference>
<dbReference type="SUPFAM" id="SSF69279">
    <property type="entry name" value="Phage tail proteins"/>
    <property type="match status" value="1"/>
</dbReference>
<reference evidence="2" key="1">
    <citation type="submission" date="2016-10" db="EMBL/GenBank/DDBJ databases">
        <title>Sequence of Gallionella enrichment culture.</title>
        <authorList>
            <person name="Poehlein A."/>
            <person name="Muehling M."/>
            <person name="Daniel R."/>
        </authorList>
    </citation>
    <scope>NUCLEOTIDE SEQUENCE</scope>
</reference>
<gene>
    <name evidence="2" type="ORF">GALL_366530</name>
</gene>
<evidence type="ECO:0000259" key="1">
    <source>
        <dbReference type="Pfam" id="PF04717"/>
    </source>
</evidence>
<protein>
    <submittedName>
        <fullName evidence="2">Phage-related baseplate assembly protein</fullName>
    </submittedName>
</protein>
<dbReference type="SUPFAM" id="SSF69255">
    <property type="entry name" value="gp5 N-terminal domain-like"/>
    <property type="match status" value="1"/>
</dbReference>